<dbReference type="Gene3D" id="3.15.30.10">
    <property type="entry name" value="putative capsid protein of prophage domain like"/>
    <property type="match status" value="1"/>
</dbReference>
<name>A0A371BGD3_9SPHN</name>
<dbReference type="RefSeq" id="WP_115547974.1">
    <property type="nucleotide sequence ID" value="NZ_QRGP01000001.1"/>
</dbReference>
<evidence type="ECO:0000313" key="1">
    <source>
        <dbReference type="EMBL" id="RDV06421.1"/>
    </source>
</evidence>
<dbReference type="EMBL" id="QRGP01000001">
    <property type="protein sequence ID" value="RDV06421.1"/>
    <property type="molecule type" value="Genomic_DNA"/>
</dbReference>
<protein>
    <submittedName>
        <fullName evidence="1">Major capsid protein</fullName>
    </submittedName>
</protein>
<comment type="caution">
    <text evidence="1">The sequence shown here is derived from an EMBL/GenBank/DDBJ whole genome shotgun (WGS) entry which is preliminary data.</text>
</comment>
<organism evidence="1 2">
    <name type="scientific">Sphingorhabdus pulchriflava</name>
    <dbReference type="NCBI Taxonomy" id="2292257"/>
    <lineage>
        <taxon>Bacteria</taxon>
        <taxon>Pseudomonadati</taxon>
        <taxon>Pseudomonadota</taxon>
        <taxon>Alphaproteobacteria</taxon>
        <taxon>Sphingomonadales</taxon>
        <taxon>Sphingomonadaceae</taxon>
        <taxon>Sphingorhabdus</taxon>
    </lineage>
</organism>
<proteinExistence type="inferred from homology"/>
<dbReference type="AlphaFoldDB" id="A0A371BGD3"/>
<keyword evidence="2" id="KW-1185">Reference proteome</keyword>
<gene>
    <name evidence="1" type="ORF">DXH95_03065</name>
</gene>
<sequence>MDNYQTFSTDELMPMIPSLFVPGSFLTRAFFPDIVTFDTAFVTFDRVLDDKRMAPFVAPLAPGKVHQPRGYQVETLVPASLKPKNQITGNEVLTRRAGEAFGGEMSAADRAAAIREDYLLSHQAKIIRRFEWMASSILRTGSVTLVGDDYPSTVVNFARANTLTKTLLLTARWGESGVSPYDDVQGWIDTVGEQSGSAVNIVVMDKLAWGYYINDPKTQKALDRTLGQTAALTLGLTPTVPGAPTYKGTDGGVEFYVYNDNYEDDTGAAAKLIPDNTVIMGSQGGVAGAQMFGVVQHASNNYGEGQFFPHNWIDENTGAEWIETITAPILAPRRVNATLCATVR</sequence>
<dbReference type="Gene3D" id="3.30.1930.10">
    <property type="entry name" value="capsid protein of prophage domain"/>
    <property type="match status" value="1"/>
</dbReference>
<dbReference type="InterPro" id="IPR005564">
    <property type="entry name" value="Major_capsid_GpE"/>
</dbReference>
<dbReference type="OrthoDB" id="5449178at2"/>
<dbReference type="Pfam" id="PF03864">
    <property type="entry name" value="Phage_cap_E"/>
    <property type="match status" value="1"/>
</dbReference>
<accession>A0A371BGD3</accession>
<reference evidence="2" key="1">
    <citation type="submission" date="2018-08" db="EMBL/GenBank/DDBJ databases">
        <authorList>
            <person name="Kim S.-J."/>
            <person name="Jung G.-Y."/>
        </authorList>
    </citation>
    <scope>NUCLEOTIDE SEQUENCE [LARGE SCALE GENOMIC DNA]</scope>
    <source>
        <strain evidence="2">GY_G</strain>
    </source>
</reference>
<evidence type="ECO:0000313" key="2">
    <source>
        <dbReference type="Proteomes" id="UP000263833"/>
    </source>
</evidence>
<dbReference type="HAMAP" id="MF_04133">
    <property type="entry name" value="CAPSID_LAMBDA"/>
    <property type="match status" value="1"/>
</dbReference>
<dbReference type="Proteomes" id="UP000263833">
    <property type="component" value="Unassembled WGS sequence"/>
</dbReference>